<evidence type="ECO:0000313" key="5">
    <source>
        <dbReference type="EMBL" id="TKB49452.1"/>
    </source>
</evidence>
<dbReference type="OrthoDB" id="8070997at2"/>
<comment type="caution">
    <text evidence="5">The sequence shown here is derived from an EMBL/GenBank/DDBJ whole genome shotgun (WGS) entry which is preliminary data.</text>
</comment>
<dbReference type="InterPro" id="IPR036279">
    <property type="entry name" value="5-3_exonuclease_C_sf"/>
</dbReference>
<keyword evidence="5" id="KW-0255">Endonuclease</keyword>
<reference evidence="5 6" key="1">
    <citation type="submission" date="2019-04" db="EMBL/GenBank/DDBJ databases">
        <authorList>
            <person name="Hwang J.C."/>
        </authorList>
    </citation>
    <scope>NUCLEOTIDE SEQUENCE [LARGE SCALE GENOMIC DNA]</scope>
    <source>
        <strain evidence="5 6">IMCC35001</strain>
    </source>
</reference>
<dbReference type="EMBL" id="SWCI01000004">
    <property type="protein sequence ID" value="TKB49452.1"/>
    <property type="molecule type" value="Genomic_DNA"/>
</dbReference>
<dbReference type="Pfam" id="PF02739">
    <property type="entry name" value="5_3_exonuc_N"/>
    <property type="match status" value="1"/>
</dbReference>
<dbReference type="GO" id="GO:0033567">
    <property type="term" value="P:DNA replication, Okazaki fragment processing"/>
    <property type="evidence" value="ECO:0007669"/>
    <property type="project" value="InterPro"/>
</dbReference>
<dbReference type="SMART" id="SM00475">
    <property type="entry name" value="53EXOc"/>
    <property type="match status" value="1"/>
</dbReference>
<dbReference type="Pfam" id="PF01367">
    <property type="entry name" value="5_3_exonuc"/>
    <property type="match status" value="1"/>
</dbReference>
<proteinExistence type="predicted"/>
<dbReference type="InterPro" id="IPR038969">
    <property type="entry name" value="FEN"/>
</dbReference>
<evidence type="ECO:0000256" key="2">
    <source>
        <dbReference type="ARBA" id="ARBA00022801"/>
    </source>
</evidence>
<dbReference type="GO" id="GO:0008409">
    <property type="term" value="F:5'-3' exonuclease activity"/>
    <property type="evidence" value="ECO:0007669"/>
    <property type="project" value="InterPro"/>
</dbReference>
<feature type="domain" description="5'-3' exonuclease" evidence="4">
    <location>
        <begin position="14"/>
        <end position="262"/>
    </location>
</feature>
<dbReference type="GO" id="GO:0003677">
    <property type="term" value="F:DNA binding"/>
    <property type="evidence" value="ECO:0007669"/>
    <property type="project" value="UniProtKB-KW"/>
</dbReference>
<evidence type="ECO:0000256" key="3">
    <source>
        <dbReference type="ARBA" id="ARBA00023125"/>
    </source>
</evidence>
<keyword evidence="1" id="KW-0540">Nuclease</keyword>
<dbReference type="SUPFAM" id="SSF47807">
    <property type="entry name" value="5' to 3' exonuclease, C-terminal subdomain"/>
    <property type="match status" value="1"/>
</dbReference>
<dbReference type="InterPro" id="IPR020046">
    <property type="entry name" value="5-3_exonucl_a-hlix_arch_N"/>
</dbReference>
<evidence type="ECO:0000313" key="6">
    <source>
        <dbReference type="Proteomes" id="UP000305674"/>
    </source>
</evidence>
<dbReference type="AlphaFoldDB" id="A0A4U1BEG4"/>
<sequence>MGSTPRVTRSTMSAKVLLIDALNLVRRIHAAVPQGDRDALYERTQAACHKMIRHHGVSHAVMVWDGENSHAWRQGIHPEYKSHRPAMPDELAQTLADLRQALDRIGIHSISLADTEADDVLATLSDKILKAGGEVVLASTDKGFYQLHPMGVRQWNHFDQCWMDEASCLDRFGLPPPRMLEYWSLAGDSGNGIPGIPGIGAKTASRLLAEHPITDLFREGVVSGKTGERLRAGYPMAQLSYKLAKLRCGLKLDSSLNQFRIPRTTPG</sequence>
<name>A0A4U1BEG4_9GAMM</name>
<organism evidence="5 6">
    <name type="scientific">Ferrimonas sediminicola</name>
    <dbReference type="NCBI Taxonomy" id="2569538"/>
    <lineage>
        <taxon>Bacteria</taxon>
        <taxon>Pseudomonadati</taxon>
        <taxon>Pseudomonadota</taxon>
        <taxon>Gammaproteobacteria</taxon>
        <taxon>Alteromonadales</taxon>
        <taxon>Ferrimonadaceae</taxon>
        <taxon>Ferrimonas</taxon>
    </lineage>
</organism>
<evidence type="ECO:0000256" key="1">
    <source>
        <dbReference type="ARBA" id="ARBA00022722"/>
    </source>
</evidence>
<keyword evidence="3" id="KW-0238">DNA-binding</keyword>
<dbReference type="CDD" id="cd09859">
    <property type="entry name" value="PIN_53EXO"/>
    <property type="match status" value="1"/>
</dbReference>
<dbReference type="InterPro" id="IPR029060">
    <property type="entry name" value="PIN-like_dom_sf"/>
</dbReference>
<evidence type="ECO:0000259" key="4">
    <source>
        <dbReference type="SMART" id="SM00475"/>
    </source>
</evidence>
<dbReference type="CDD" id="cd09898">
    <property type="entry name" value="H3TH_53EXO"/>
    <property type="match status" value="1"/>
</dbReference>
<dbReference type="InterPro" id="IPR020045">
    <property type="entry name" value="DNA_polI_H3TH"/>
</dbReference>
<dbReference type="SUPFAM" id="SSF88723">
    <property type="entry name" value="PIN domain-like"/>
    <property type="match status" value="1"/>
</dbReference>
<dbReference type="PANTHER" id="PTHR42646">
    <property type="entry name" value="FLAP ENDONUCLEASE XNI"/>
    <property type="match status" value="1"/>
</dbReference>
<dbReference type="Proteomes" id="UP000305674">
    <property type="component" value="Unassembled WGS sequence"/>
</dbReference>
<protein>
    <submittedName>
        <fullName evidence="5">Flap endonuclease Xni</fullName>
    </submittedName>
</protein>
<dbReference type="SMART" id="SM00279">
    <property type="entry name" value="HhH2"/>
    <property type="match status" value="1"/>
</dbReference>
<dbReference type="PANTHER" id="PTHR42646:SF2">
    <property type="entry name" value="5'-3' EXONUCLEASE FAMILY PROTEIN"/>
    <property type="match status" value="1"/>
</dbReference>
<dbReference type="InterPro" id="IPR002421">
    <property type="entry name" value="5-3_exonuclease"/>
</dbReference>
<accession>A0A4U1BEG4</accession>
<dbReference type="Gene3D" id="1.10.150.20">
    <property type="entry name" value="5' to 3' exonuclease, C-terminal subdomain"/>
    <property type="match status" value="1"/>
</dbReference>
<gene>
    <name evidence="5" type="ORF">FCL40_08975</name>
</gene>
<dbReference type="GO" id="GO:0017108">
    <property type="term" value="F:5'-flap endonuclease activity"/>
    <property type="evidence" value="ECO:0007669"/>
    <property type="project" value="InterPro"/>
</dbReference>
<keyword evidence="2" id="KW-0378">Hydrolase</keyword>
<dbReference type="InterPro" id="IPR008918">
    <property type="entry name" value="HhH2"/>
</dbReference>
<dbReference type="Gene3D" id="3.40.50.1010">
    <property type="entry name" value="5'-nuclease"/>
    <property type="match status" value="1"/>
</dbReference>
<keyword evidence="6" id="KW-1185">Reference proteome</keyword>